<organism evidence="1 2">
    <name type="scientific">Pythium insidiosum</name>
    <name type="common">Pythiosis disease agent</name>
    <dbReference type="NCBI Taxonomy" id="114742"/>
    <lineage>
        <taxon>Eukaryota</taxon>
        <taxon>Sar</taxon>
        <taxon>Stramenopiles</taxon>
        <taxon>Oomycota</taxon>
        <taxon>Peronosporomycetes</taxon>
        <taxon>Pythiales</taxon>
        <taxon>Pythiaceae</taxon>
        <taxon>Pythium</taxon>
    </lineage>
</organism>
<accession>A0AAD5L831</accession>
<dbReference type="EMBL" id="JAKCXM010001016">
    <property type="protein sequence ID" value="KAJ0391469.1"/>
    <property type="molecule type" value="Genomic_DNA"/>
</dbReference>
<name>A0AAD5L831_PYTIN</name>
<reference evidence="1" key="1">
    <citation type="submission" date="2021-12" db="EMBL/GenBank/DDBJ databases">
        <title>Prjna785345.</title>
        <authorList>
            <person name="Rujirawat T."/>
            <person name="Krajaejun T."/>
        </authorList>
    </citation>
    <scope>NUCLEOTIDE SEQUENCE</scope>
    <source>
        <strain evidence="1">Pi057C3</strain>
    </source>
</reference>
<keyword evidence="2" id="KW-1185">Reference proteome</keyword>
<dbReference type="Proteomes" id="UP001209570">
    <property type="component" value="Unassembled WGS sequence"/>
</dbReference>
<sequence>MKQDVALHCTAARLSCGATSGALLHFAMTLAMVTLAFANTNDARDTELAYSDLVDAVVARDLVFIDGVLVAILNGQLVGDYGAPIQQHLCSVVLWGRRQ</sequence>
<gene>
    <name evidence="1" type="ORF">P43SY_011394</name>
</gene>
<comment type="caution">
    <text evidence="1">The sequence shown here is derived from an EMBL/GenBank/DDBJ whole genome shotgun (WGS) entry which is preliminary data.</text>
</comment>
<protein>
    <submittedName>
        <fullName evidence="1">Uncharacterized protein</fullName>
    </submittedName>
</protein>
<evidence type="ECO:0000313" key="1">
    <source>
        <dbReference type="EMBL" id="KAJ0391469.1"/>
    </source>
</evidence>
<evidence type="ECO:0000313" key="2">
    <source>
        <dbReference type="Proteomes" id="UP001209570"/>
    </source>
</evidence>
<dbReference type="AlphaFoldDB" id="A0AAD5L831"/>
<proteinExistence type="predicted"/>